<dbReference type="SUPFAM" id="SSF116846">
    <property type="entry name" value="MIT domain"/>
    <property type="match status" value="1"/>
</dbReference>
<keyword evidence="2 5" id="KW-0645">Protease</keyword>
<dbReference type="GO" id="GO:0006508">
    <property type="term" value="P:proteolysis"/>
    <property type="evidence" value="ECO:0007669"/>
    <property type="project" value="UniProtKB-KW"/>
</dbReference>
<sequence>MAAATRATKQELAGTYDAAFASYVAAAQTYLFLIRHTVDPETKQRMRTLSAKLVERAERIKRAKKVDQAPVLRDDFVIEQQDAVLANGASFNRLRLERWSERDGGHTVTRSPLPPPNLSRTQIENGCTWTSASKVFPQACIAAETPVESNQGAYIAQDNVSDCSLVTALVVAAEHHRKFGSRLGLSSLFPQDKNGLPTRAENGQYRARLLMNGTWRCLKLAAIDDRIPVDRSGHPICAASRNGKELWPTLLEKAYLTAMGGYDFAGSNAADDLHILAGWIPEHISLRQSLRSEHTWDRVKKGFWMGKCVLTVGTGKSVPQTSELALIPSHSYAVIDLKEDVDGHRQLVLINPWRSGDEQGIWTADMRAALDLGGEGTPSAEHTASAQLMSVDWETLPVYFEALHVSWDPSIFDHTDTVHLSVASSGAAEGTVKAGSSWTRHARRVRLQVEADDSPTQVWLLLSRHSSRSGMKDEYISVYVQNPGQAEASTSTMAPSSEKSSMTDAPSELYRFLPERGRSVYDVTIAHEGQSAVFAFTLVVMSNHRVKLLEGPPPLQHSQEIEGSWTTPTSGGNHTCPSFYRNPQYSIRLLASPTTPSANSRLEIDATTDNGTPINLRLVYSDGERVDRLTGRDVLAGKSTYSYGRDSLVREGLAVGKYTLLVSSYQPDVLGNFKVSVRSSLPLSVSAIPQEGAGMFSRRIEGEWSPATDRGGGKPRFRLLVSGHAEVKIRLQASEGQHAVSVSVHKWGTAGEVGDVVATSDSPVDHPCGALIRSVRIPSTERGYVIVPSLPRQVGTVPFQLFVYADARFEVMEM</sequence>
<dbReference type="InterPro" id="IPR001300">
    <property type="entry name" value="Peptidase_C2_calpain_cat"/>
</dbReference>
<dbReference type="SMART" id="SM00230">
    <property type="entry name" value="CysPc"/>
    <property type="match status" value="1"/>
</dbReference>
<evidence type="ECO:0000256" key="1">
    <source>
        <dbReference type="ARBA" id="ARBA00010193"/>
    </source>
</evidence>
<organism evidence="7 8">
    <name type="scientific">Rhodotorula taiwanensis</name>
    <dbReference type="NCBI Taxonomy" id="741276"/>
    <lineage>
        <taxon>Eukaryota</taxon>
        <taxon>Fungi</taxon>
        <taxon>Dikarya</taxon>
        <taxon>Basidiomycota</taxon>
        <taxon>Pucciniomycotina</taxon>
        <taxon>Microbotryomycetes</taxon>
        <taxon>Sporidiobolales</taxon>
        <taxon>Sporidiobolaceae</taxon>
        <taxon>Rhodotorula</taxon>
    </lineage>
</organism>
<dbReference type="Gene3D" id="3.90.70.10">
    <property type="entry name" value="Cysteine proteinases"/>
    <property type="match status" value="1"/>
</dbReference>
<feature type="active site" evidence="5">
    <location>
        <position position="163"/>
    </location>
</feature>
<evidence type="ECO:0000256" key="2">
    <source>
        <dbReference type="ARBA" id="ARBA00022670"/>
    </source>
</evidence>
<feature type="active site" evidence="5">
    <location>
        <position position="330"/>
    </location>
</feature>
<dbReference type="InterPro" id="IPR036213">
    <property type="entry name" value="Calpain_III_sf"/>
</dbReference>
<comment type="caution">
    <text evidence="7">The sequence shown here is derived from an EMBL/GenBank/DDBJ whole genome shotgun (WGS) entry which is preliminary data.</text>
</comment>
<dbReference type="STRING" id="741276.A0A2S5B3E5"/>
<dbReference type="EMBL" id="PJQD01000085">
    <property type="protein sequence ID" value="POY71276.1"/>
    <property type="molecule type" value="Genomic_DNA"/>
</dbReference>
<dbReference type="Gene3D" id="2.60.120.380">
    <property type="match status" value="2"/>
</dbReference>
<dbReference type="PROSITE" id="PS50203">
    <property type="entry name" value="CALPAIN_CAT"/>
    <property type="match status" value="1"/>
</dbReference>
<dbReference type="InterPro" id="IPR051297">
    <property type="entry name" value="PalB/RIM13"/>
</dbReference>
<protein>
    <recommendedName>
        <fullName evidence="6">Calpain catalytic domain-containing protein</fullName>
    </recommendedName>
</protein>
<dbReference type="Gene3D" id="1.20.58.80">
    <property type="entry name" value="Phosphotransferase system, lactose/cellobiose-type IIA subunit"/>
    <property type="match status" value="1"/>
</dbReference>
<dbReference type="OrthoDB" id="167576at2759"/>
<dbReference type="InterPro" id="IPR022683">
    <property type="entry name" value="Calpain_III"/>
</dbReference>
<feature type="active site" evidence="5">
    <location>
        <position position="351"/>
    </location>
</feature>
<dbReference type="SUPFAM" id="SSF54001">
    <property type="entry name" value="Cysteine proteinases"/>
    <property type="match status" value="1"/>
</dbReference>
<reference evidence="7 8" key="1">
    <citation type="journal article" date="2018" name="Front. Microbiol.">
        <title>Prospects for Fungal Bioremediation of Acidic Radioactive Waste Sites: Characterization and Genome Sequence of Rhodotorula taiwanensis MD1149.</title>
        <authorList>
            <person name="Tkavc R."/>
            <person name="Matrosova V.Y."/>
            <person name="Grichenko O.E."/>
            <person name="Gostincar C."/>
            <person name="Volpe R.P."/>
            <person name="Klimenkova P."/>
            <person name="Gaidamakova E.K."/>
            <person name="Zhou C.E."/>
            <person name="Stewart B.J."/>
            <person name="Lyman M.G."/>
            <person name="Malfatti S.A."/>
            <person name="Rubinfeld B."/>
            <person name="Courtot M."/>
            <person name="Singh J."/>
            <person name="Dalgard C.L."/>
            <person name="Hamilton T."/>
            <person name="Frey K.G."/>
            <person name="Gunde-Cimerman N."/>
            <person name="Dugan L."/>
            <person name="Daly M.J."/>
        </authorList>
    </citation>
    <scope>NUCLEOTIDE SEQUENCE [LARGE SCALE GENOMIC DNA]</scope>
    <source>
        <strain evidence="7 8">MD1149</strain>
    </source>
</reference>
<dbReference type="PANTHER" id="PTHR46143:SF1">
    <property type="entry name" value="CALPAIN-7"/>
    <property type="match status" value="1"/>
</dbReference>
<dbReference type="Proteomes" id="UP000237144">
    <property type="component" value="Unassembled WGS sequence"/>
</dbReference>
<evidence type="ECO:0000256" key="4">
    <source>
        <dbReference type="ARBA" id="ARBA00022807"/>
    </source>
</evidence>
<dbReference type="InterPro" id="IPR038765">
    <property type="entry name" value="Papain-like_cys_pep_sf"/>
</dbReference>
<dbReference type="SMART" id="SM00720">
    <property type="entry name" value="calpain_III"/>
    <property type="match status" value="1"/>
</dbReference>
<keyword evidence="8" id="KW-1185">Reference proteome</keyword>
<keyword evidence="4 5" id="KW-0788">Thiol protease</keyword>
<accession>A0A2S5B3E5</accession>
<evidence type="ECO:0000256" key="5">
    <source>
        <dbReference type="PROSITE-ProRule" id="PRU00239"/>
    </source>
</evidence>
<dbReference type="InterPro" id="IPR036181">
    <property type="entry name" value="MIT_dom_sf"/>
</dbReference>
<dbReference type="Pfam" id="PF00648">
    <property type="entry name" value="Peptidase_C2"/>
    <property type="match status" value="1"/>
</dbReference>
<keyword evidence="3 5" id="KW-0378">Hydrolase</keyword>
<evidence type="ECO:0000256" key="3">
    <source>
        <dbReference type="ARBA" id="ARBA00022801"/>
    </source>
</evidence>
<dbReference type="PANTHER" id="PTHR46143">
    <property type="entry name" value="CALPAIN-7"/>
    <property type="match status" value="1"/>
</dbReference>
<dbReference type="GO" id="GO:0004198">
    <property type="term" value="F:calcium-dependent cysteine-type endopeptidase activity"/>
    <property type="evidence" value="ECO:0007669"/>
    <property type="project" value="InterPro"/>
</dbReference>
<evidence type="ECO:0000313" key="8">
    <source>
        <dbReference type="Proteomes" id="UP000237144"/>
    </source>
</evidence>
<dbReference type="SUPFAM" id="SSF49758">
    <property type="entry name" value="Calpain large subunit, middle domain (domain III)"/>
    <property type="match status" value="1"/>
</dbReference>
<gene>
    <name evidence="7" type="ORF">BMF94_5588</name>
</gene>
<feature type="domain" description="Calpain catalytic" evidence="6">
    <location>
        <begin position="129"/>
        <end position="409"/>
    </location>
</feature>
<evidence type="ECO:0000313" key="7">
    <source>
        <dbReference type="EMBL" id="POY71276.1"/>
    </source>
</evidence>
<evidence type="ECO:0000259" key="6">
    <source>
        <dbReference type="PROSITE" id="PS50203"/>
    </source>
</evidence>
<comment type="similarity">
    <text evidence="1">Belongs to the peptidase C2 family. PalB/RIM13 subfamily.</text>
</comment>
<name>A0A2S5B3E5_9BASI</name>
<proteinExistence type="inferred from homology"/>
<dbReference type="AlphaFoldDB" id="A0A2S5B3E5"/>